<dbReference type="GO" id="GO:0005634">
    <property type="term" value="C:nucleus"/>
    <property type="evidence" value="ECO:0007669"/>
    <property type="project" value="TreeGrafter"/>
</dbReference>
<reference evidence="4" key="1">
    <citation type="submission" date="2021-01" db="EMBL/GenBank/DDBJ databases">
        <authorList>
            <consortium name="Aspergillus puulaauensis MK2 genome sequencing consortium"/>
            <person name="Kazuki M."/>
            <person name="Futagami T."/>
        </authorList>
    </citation>
    <scope>NUCLEOTIDE SEQUENCE</scope>
    <source>
        <strain evidence="4">MK2</strain>
    </source>
</reference>
<dbReference type="AlphaFoldDB" id="A0A7R8AIH5"/>
<keyword evidence="2" id="KW-0521">NADP</keyword>
<dbReference type="SUPFAM" id="SSF51735">
    <property type="entry name" value="NAD(P)-binding Rossmann-fold domains"/>
    <property type="match status" value="1"/>
</dbReference>
<dbReference type="InterPro" id="IPR051164">
    <property type="entry name" value="NmrA-like_oxidored"/>
</dbReference>
<dbReference type="EMBL" id="AP024443">
    <property type="protein sequence ID" value="BCS19467.1"/>
    <property type="molecule type" value="Genomic_DNA"/>
</dbReference>
<evidence type="ECO:0000256" key="2">
    <source>
        <dbReference type="ARBA" id="ARBA00022857"/>
    </source>
</evidence>
<dbReference type="KEGG" id="apuu:APUU_12295A"/>
<dbReference type="PANTHER" id="PTHR42748:SF31">
    <property type="entry name" value="NMRA-LIKE DOMAIN-CONTAINING PROTEIN-RELATED"/>
    <property type="match status" value="1"/>
</dbReference>
<dbReference type="Gene3D" id="3.90.25.10">
    <property type="entry name" value="UDP-galactose 4-epimerase, domain 1"/>
    <property type="match status" value="1"/>
</dbReference>
<dbReference type="Gene3D" id="3.40.50.720">
    <property type="entry name" value="NAD(P)-binding Rossmann-like Domain"/>
    <property type="match status" value="1"/>
</dbReference>
<keyword evidence="5" id="KW-1185">Reference proteome</keyword>
<dbReference type="RefSeq" id="XP_041551661.1">
    <property type="nucleotide sequence ID" value="XM_041698480.1"/>
</dbReference>
<evidence type="ECO:0000313" key="5">
    <source>
        <dbReference type="Proteomes" id="UP000654913"/>
    </source>
</evidence>
<dbReference type="Pfam" id="PF05368">
    <property type="entry name" value="NmrA"/>
    <property type="match status" value="1"/>
</dbReference>
<feature type="domain" description="NmrA-like" evidence="3">
    <location>
        <begin position="7"/>
        <end position="302"/>
    </location>
</feature>
<dbReference type="PANTHER" id="PTHR42748">
    <property type="entry name" value="NITROGEN METABOLITE REPRESSION PROTEIN NMRA FAMILY MEMBER"/>
    <property type="match status" value="1"/>
</dbReference>
<reference evidence="4" key="2">
    <citation type="submission" date="2021-02" db="EMBL/GenBank/DDBJ databases">
        <title>Aspergillus puulaauensis MK2 genome sequence.</title>
        <authorList>
            <person name="Futagami T."/>
            <person name="Mori K."/>
            <person name="Kadooka C."/>
            <person name="Tanaka T."/>
        </authorList>
    </citation>
    <scope>NUCLEOTIDE SEQUENCE</scope>
    <source>
        <strain evidence="4">MK2</strain>
    </source>
</reference>
<comment type="similarity">
    <text evidence="1">Belongs to the NmrA-type oxidoreductase family.</text>
</comment>
<protein>
    <recommendedName>
        <fullName evidence="3">NmrA-like domain-containing protein</fullName>
    </recommendedName>
</protein>
<sequence length="312" mass="34921">MTKHTVVGGSVVEELLQHPDLYHIRALTRDPSKPAATALTARGVEVQYADLDDTREALAAAFTGAHVIYALTDFWQKQSSSAEIEQGKTIADAAAATPTLQHFIWSALPDPVALSGGEFLNVHHWKGKSLVTEYIETRKPDLWERTTTILFPNYFENCLTIPDRYLPTKDGAGRYTLRFPHSPKTVMPNVAIADTGKLVHIILEAGPVYLTKTIAFWAQALSEAEKLAELGNHYNVPTRYVPASASEFQEILMTQNRMSEEIALDFTEQLMIFEKCGNVYARDEFVQAREIPGLSLQTWSEFICKHKLLDQA</sequence>
<organism evidence="4 5">
    <name type="scientific">Aspergillus puulaauensis</name>
    <dbReference type="NCBI Taxonomy" id="1220207"/>
    <lineage>
        <taxon>Eukaryota</taxon>
        <taxon>Fungi</taxon>
        <taxon>Dikarya</taxon>
        <taxon>Ascomycota</taxon>
        <taxon>Pezizomycotina</taxon>
        <taxon>Eurotiomycetes</taxon>
        <taxon>Eurotiomycetidae</taxon>
        <taxon>Eurotiales</taxon>
        <taxon>Aspergillaceae</taxon>
        <taxon>Aspergillus</taxon>
    </lineage>
</organism>
<dbReference type="InterPro" id="IPR008030">
    <property type="entry name" value="NmrA-like"/>
</dbReference>
<dbReference type="GeneID" id="64969472"/>
<accession>A0A7R8AIH5</accession>
<dbReference type="Proteomes" id="UP000654913">
    <property type="component" value="Chromosome 1"/>
</dbReference>
<evidence type="ECO:0000313" key="4">
    <source>
        <dbReference type="EMBL" id="BCS19467.1"/>
    </source>
</evidence>
<dbReference type="InterPro" id="IPR036291">
    <property type="entry name" value="NAD(P)-bd_dom_sf"/>
</dbReference>
<dbReference type="OrthoDB" id="300709at2759"/>
<proteinExistence type="inferred from homology"/>
<evidence type="ECO:0000259" key="3">
    <source>
        <dbReference type="Pfam" id="PF05368"/>
    </source>
</evidence>
<gene>
    <name evidence="4" type="ORF">APUU_12295A</name>
</gene>
<dbReference type="CDD" id="cd05251">
    <property type="entry name" value="NmrA_like_SDR_a"/>
    <property type="match status" value="1"/>
</dbReference>
<name>A0A7R8AIH5_9EURO</name>
<evidence type="ECO:0000256" key="1">
    <source>
        <dbReference type="ARBA" id="ARBA00006328"/>
    </source>
</evidence>